<keyword evidence="3" id="KW-1185">Reference proteome</keyword>
<accession>A0AAV2IJK2</accession>
<evidence type="ECO:0000313" key="3">
    <source>
        <dbReference type="Proteomes" id="UP001497497"/>
    </source>
</evidence>
<gene>
    <name evidence="2" type="ORF">GSLYS_00020620001</name>
</gene>
<feature type="region of interest" description="Disordered" evidence="1">
    <location>
        <begin position="1"/>
        <end position="54"/>
    </location>
</feature>
<feature type="region of interest" description="Disordered" evidence="1">
    <location>
        <begin position="99"/>
        <end position="122"/>
    </location>
</feature>
<dbReference type="InterPro" id="IPR013761">
    <property type="entry name" value="SAM/pointed_sf"/>
</dbReference>
<evidence type="ECO:0000256" key="1">
    <source>
        <dbReference type="SAM" id="MobiDB-lite"/>
    </source>
</evidence>
<organism evidence="2 3">
    <name type="scientific">Lymnaea stagnalis</name>
    <name type="common">Great pond snail</name>
    <name type="synonym">Helix stagnalis</name>
    <dbReference type="NCBI Taxonomy" id="6523"/>
    <lineage>
        <taxon>Eukaryota</taxon>
        <taxon>Metazoa</taxon>
        <taxon>Spiralia</taxon>
        <taxon>Lophotrochozoa</taxon>
        <taxon>Mollusca</taxon>
        <taxon>Gastropoda</taxon>
        <taxon>Heterobranchia</taxon>
        <taxon>Euthyneura</taxon>
        <taxon>Panpulmonata</taxon>
        <taxon>Hygrophila</taxon>
        <taxon>Lymnaeoidea</taxon>
        <taxon>Lymnaeidae</taxon>
        <taxon>Lymnaea</taxon>
    </lineage>
</organism>
<proteinExistence type="predicted"/>
<dbReference type="EMBL" id="CAXITT010000943">
    <property type="protein sequence ID" value="CAL1547295.1"/>
    <property type="molecule type" value="Genomic_DNA"/>
</dbReference>
<evidence type="ECO:0008006" key="4">
    <source>
        <dbReference type="Google" id="ProtNLM"/>
    </source>
</evidence>
<comment type="caution">
    <text evidence="2">The sequence shown here is derived from an EMBL/GenBank/DDBJ whole genome shotgun (WGS) entry which is preliminary data.</text>
</comment>
<feature type="compositionally biased region" description="Polar residues" evidence="1">
    <location>
        <begin position="20"/>
        <end position="35"/>
    </location>
</feature>
<reference evidence="2 3" key="1">
    <citation type="submission" date="2024-04" db="EMBL/GenBank/DDBJ databases">
        <authorList>
            <consortium name="Genoscope - CEA"/>
            <person name="William W."/>
        </authorList>
    </citation>
    <scope>NUCLEOTIDE SEQUENCE [LARGE SCALE GENOMIC DNA]</scope>
</reference>
<name>A0AAV2IJK2_LYMST</name>
<feature type="compositionally biased region" description="Polar residues" evidence="1">
    <location>
        <begin position="45"/>
        <end position="54"/>
    </location>
</feature>
<protein>
    <recommendedName>
        <fullName evidence="4">SAM domain-containing protein</fullName>
    </recommendedName>
</protein>
<sequence length="212" mass="23082">MADYFNTPGPVKPSAPYINGNHSRQSSLGSGYSHGSNKESDVSGEFSSDNASESQVILRDGGDLTGESRTEVTASSFVYENVGLNTEKKDLSVLPNRPLNKTLSAAPPGTAKAKAAKSPYSTIPSTIPEEEITIPNDANISNFTCDQLANFLRCLKTDERIISHLHAKSIDGKRFAKLRDSELENLGMKNAVVLFFREKSNVKVKRKGPFML</sequence>
<dbReference type="Proteomes" id="UP001497497">
    <property type="component" value="Unassembled WGS sequence"/>
</dbReference>
<feature type="compositionally biased region" description="Low complexity" evidence="1">
    <location>
        <begin position="105"/>
        <end position="122"/>
    </location>
</feature>
<dbReference type="AlphaFoldDB" id="A0AAV2IJK2"/>
<dbReference type="Gene3D" id="1.10.150.50">
    <property type="entry name" value="Transcription Factor, Ets-1"/>
    <property type="match status" value="1"/>
</dbReference>
<evidence type="ECO:0000313" key="2">
    <source>
        <dbReference type="EMBL" id="CAL1547295.1"/>
    </source>
</evidence>